<feature type="transmembrane region" description="Helical" evidence="2">
    <location>
        <begin position="12"/>
        <end position="34"/>
    </location>
</feature>
<name>A0ABS5Z9U5_9GAMM</name>
<gene>
    <name evidence="4" type="ORF">KCG35_03350</name>
</gene>
<reference evidence="4 5" key="1">
    <citation type="submission" date="2021-04" db="EMBL/GenBank/DDBJ databases">
        <authorList>
            <person name="Pira H."/>
            <person name="Risdian C."/>
            <person name="Wink J."/>
        </authorList>
    </citation>
    <scope>NUCLEOTIDE SEQUENCE [LARGE SCALE GENOMIC DNA]</scope>
    <source>
        <strain evidence="4 5">WH53</strain>
    </source>
</reference>
<dbReference type="Proteomes" id="UP000690515">
    <property type="component" value="Unassembled WGS sequence"/>
</dbReference>
<accession>A0ABS5Z9U5</accession>
<dbReference type="PANTHER" id="PTHR38690:SF1">
    <property type="entry name" value="PROTEASE"/>
    <property type="match status" value="1"/>
</dbReference>
<feature type="domain" description="YhdP central" evidence="3">
    <location>
        <begin position="1"/>
        <end position="1306"/>
    </location>
</feature>
<feature type="region of interest" description="Disordered" evidence="1">
    <location>
        <begin position="343"/>
        <end position="380"/>
    </location>
</feature>
<dbReference type="NCBIfam" id="TIGR02099">
    <property type="entry name" value="YhdP family protein"/>
    <property type="match status" value="1"/>
</dbReference>
<feature type="compositionally biased region" description="Polar residues" evidence="1">
    <location>
        <begin position="359"/>
        <end position="379"/>
    </location>
</feature>
<organism evidence="4 5">
    <name type="scientific">Zooshikella harenae</name>
    <dbReference type="NCBI Taxonomy" id="2827238"/>
    <lineage>
        <taxon>Bacteria</taxon>
        <taxon>Pseudomonadati</taxon>
        <taxon>Pseudomonadota</taxon>
        <taxon>Gammaproteobacteria</taxon>
        <taxon>Oceanospirillales</taxon>
        <taxon>Zooshikellaceae</taxon>
        <taxon>Zooshikella</taxon>
    </lineage>
</organism>
<evidence type="ECO:0000256" key="1">
    <source>
        <dbReference type="SAM" id="MobiDB-lite"/>
    </source>
</evidence>
<dbReference type="PANTHER" id="PTHR38690">
    <property type="entry name" value="PROTEASE-RELATED"/>
    <property type="match status" value="1"/>
</dbReference>
<dbReference type="Pfam" id="PF13116">
    <property type="entry name" value="YhdP"/>
    <property type="match status" value="1"/>
</dbReference>
<dbReference type="EMBL" id="JAGSOY010000004">
    <property type="protein sequence ID" value="MBU2710086.1"/>
    <property type="molecule type" value="Genomic_DNA"/>
</dbReference>
<evidence type="ECO:0000256" key="2">
    <source>
        <dbReference type="SAM" id="Phobius"/>
    </source>
</evidence>
<keyword evidence="2" id="KW-1133">Transmembrane helix</keyword>
<evidence type="ECO:0000313" key="4">
    <source>
        <dbReference type="EMBL" id="MBU2710086.1"/>
    </source>
</evidence>
<sequence>MLWIARWFSRIVWWLAVTLIVLIALYVSAGRFLLPRLTDYREELSERLADYLNTQVSIGQLAGSWRGFNPAIVATDVTIKNPQDPLQDTLSAKQLILSFDTLGSILSGSLVFEQLEVKGADIQLQEQSTKQWHLRGFQAAPPEKSDFSLISGLILQQNRLHLLDSTVVFEPVHGSVQALTNVQLTIENTQQGIHVTGSLQGGYTGQRSGEISVAVKLSKWGKTWQDTKLSAMLDIENIHLTPWLAIFLPESAQLNVEQLDGKLWLTWNGQRLDAQSVLDFTEVAGHWANHQLPTIQHFKVKNSQLQWTSNQQWNWRAKDLALAVNDQPPLTLPYISADSRLEGDTPLKLPNTEGGSKESLASKQSSKAGPANNSNQANMKSPKITLALSEIDLAALKKMTLSTQWLPKEAHQLLHTLNPVGKLRQVWLDWQPSQSSAFVASARLHDVGVDAWENAPSGSGISGYTLITPKKGVILLDTKRFSLGLESLFRRTWYYDQASGRLEWRIFDNKYELYTHNVALTGDDGDFKGQFRLQFPFDDRSPQMALTVGVTEGDAQYTSQYLPARGAMSEELVTWLDQSIKQANIESGAFVYNGSLDPDDLDAARNFGLFFKIRQGILQYDPAWPTANALKALVHVSSDHLNVEVEEGTLYSKSKIDGLQVTADFTELENNQPLVLHLKGDSKLVGKDANKLLHESPIADALNDVEVPWTVAGDYNVKLGLSIPLEEKTQPTGTVDVAVHNGQIKLPQQNITFDQINGALRYDAGQGMFGQGLQGQFLKNAFTAKLEVKKEKKQFVQSILLQAPIQSKPLMRWLGAPEPIQKWVKGQTEITAELKVYDTKKRAPQLTIQTDLQGIGLNLPVPFDKSPSEKRPLQLNIAFQEPLLLRGMIHNQLSAAMLLGKQGLLSANLLVGRGGLISPIPRGVQVAGWLPVLDVSQWQTLWAGFDSKGASSIKPVTIRNFVIDKLVAANQQLKKINVSLLTMRDHWRVLLDSNDLKGQVNIPFSQRQPMDIWVDKAVISSVGENKADASANSQDVAVKPQSIPAMNLRIHDLTLDKQKVGSLSANIRPNPNGLHVQNIVGDMQGLSVTGDLSWNYQRGFHRSFYKGVIRAENIGKVLENWGYASTLTSKKTKVSVDVNWPGSPMAFALKTLTGKFGSKIEHGRFVETERSANALKLLGILNFNAIARRLRLDFSDLFSSGVSFDKFKVNGRFNRGILTFDSPVTIEGPSADFQMDGVLNFVTDKVDAFIVVTLPVTDNLPIIAVLMGAPQVGGAIYLFDKLLGNTVQQFASARYRLTGTLTDPKVSFDKIFSADTEKDD</sequence>
<keyword evidence="2" id="KW-0472">Membrane</keyword>
<dbReference type="InterPro" id="IPR011836">
    <property type="entry name" value="YhdP"/>
</dbReference>
<keyword evidence="5" id="KW-1185">Reference proteome</keyword>
<dbReference type="InterPro" id="IPR025263">
    <property type="entry name" value="YhdP_central"/>
</dbReference>
<evidence type="ECO:0000259" key="3">
    <source>
        <dbReference type="Pfam" id="PF13116"/>
    </source>
</evidence>
<keyword evidence="2" id="KW-0812">Transmembrane</keyword>
<evidence type="ECO:0000313" key="5">
    <source>
        <dbReference type="Proteomes" id="UP000690515"/>
    </source>
</evidence>
<comment type="caution">
    <text evidence="4">The sequence shown here is derived from an EMBL/GenBank/DDBJ whole genome shotgun (WGS) entry which is preliminary data.</text>
</comment>
<proteinExistence type="predicted"/>
<dbReference type="RefSeq" id="WP_215818242.1">
    <property type="nucleotide sequence ID" value="NZ_JAGSOY010000004.1"/>
</dbReference>
<protein>
    <submittedName>
        <fullName evidence="4">TIGR02099 family protein</fullName>
    </submittedName>
</protein>